<protein>
    <recommendedName>
        <fullName evidence="6">Mediator of RNA polymerase II transcription subunit 10</fullName>
    </recommendedName>
    <alternativeName>
        <fullName evidence="6">Mediator complex subunit 10</fullName>
    </alternativeName>
</protein>
<evidence type="ECO:0000256" key="2">
    <source>
        <dbReference type="ARBA" id="ARBA00005389"/>
    </source>
</evidence>
<comment type="function">
    <text evidence="6">Component of the Mediator complex, a coactivator involved in the regulated transcription of nearly all RNA polymerase II-dependent genes. Mediator functions as a bridge to convey information from gene-specific regulatory proteins to the basal RNA polymerase II transcription machinery. Mediator is recruited to promoters by direct interactions with regulatory proteins and serves as a scaffold for the assembly of a functional preinitiation complex with RNA polymerase II and the general transcription factors.</text>
</comment>
<comment type="similarity">
    <text evidence="2 6">Belongs to the Mediator complex subunit 10 family.</text>
</comment>
<feature type="compositionally biased region" description="Polar residues" evidence="7">
    <location>
        <begin position="1"/>
        <end position="11"/>
    </location>
</feature>
<dbReference type="STRING" id="1077348.A0A2G8SS44"/>
<evidence type="ECO:0000256" key="4">
    <source>
        <dbReference type="ARBA" id="ARBA00023163"/>
    </source>
</evidence>
<keyword evidence="6" id="KW-0010">Activator</keyword>
<keyword evidence="9" id="KW-1185">Reference proteome</keyword>
<dbReference type="InterPro" id="IPR019145">
    <property type="entry name" value="Mediator_Med10"/>
</dbReference>
<evidence type="ECO:0000313" key="8">
    <source>
        <dbReference type="EMBL" id="PIL36580.1"/>
    </source>
</evidence>
<gene>
    <name evidence="6" type="primary">MED10</name>
    <name evidence="8" type="ORF">GSI_00269</name>
</gene>
<feature type="region of interest" description="Disordered" evidence="7">
    <location>
        <begin position="1"/>
        <end position="36"/>
    </location>
</feature>
<accession>A0A2G8SS44</accession>
<evidence type="ECO:0000256" key="1">
    <source>
        <dbReference type="ARBA" id="ARBA00004123"/>
    </source>
</evidence>
<comment type="caution">
    <text evidence="8">The sequence shown here is derived from an EMBL/GenBank/DDBJ whole genome shotgun (WGS) entry which is preliminary data.</text>
</comment>
<dbReference type="GO" id="GO:0016592">
    <property type="term" value="C:mediator complex"/>
    <property type="evidence" value="ECO:0007669"/>
    <property type="project" value="InterPro"/>
</dbReference>
<keyword evidence="3 6" id="KW-0805">Transcription regulation</keyword>
<dbReference type="GO" id="GO:0006357">
    <property type="term" value="P:regulation of transcription by RNA polymerase II"/>
    <property type="evidence" value="ECO:0007669"/>
    <property type="project" value="InterPro"/>
</dbReference>
<dbReference type="AlphaFoldDB" id="A0A2G8SS44"/>
<keyword evidence="5 6" id="KW-0539">Nucleus</keyword>
<comment type="subcellular location">
    <subcellularLocation>
        <location evidence="1 6">Nucleus</location>
    </subcellularLocation>
</comment>
<evidence type="ECO:0000313" key="9">
    <source>
        <dbReference type="Proteomes" id="UP000230002"/>
    </source>
</evidence>
<proteinExistence type="inferred from homology"/>
<name>A0A2G8SS44_9APHY</name>
<evidence type="ECO:0000256" key="5">
    <source>
        <dbReference type="ARBA" id="ARBA00023242"/>
    </source>
</evidence>
<dbReference type="EMBL" id="AYKW01000001">
    <property type="protein sequence ID" value="PIL36580.1"/>
    <property type="molecule type" value="Genomic_DNA"/>
</dbReference>
<evidence type="ECO:0000256" key="7">
    <source>
        <dbReference type="SAM" id="MobiDB-lite"/>
    </source>
</evidence>
<keyword evidence="4 6" id="KW-0804">Transcription</keyword>
<organism evidence="8 9">
    <name type="scientific">Ganoderma sinense ZZ0214-1</name>
    <dbReference type="NCBI Taxonomy" id="1077348"/>
    <lineage>
        <taxon>Eukaryota</taxon>
        <taxon>Fungi</taxon>
        <taxon>Dikarya</taxon>
        <taxon>Basidiomycota</taxon>
        <taxon>Agaricomycotina</taxon>
        <taxon>Agaricomycetes</taxon>
        <taxon>Polyporales</taxon>
        <taxon>Polyporaceae</taxon>
        <taxon>Ganoderma</taxon>
    </lineage>
</organism>
<sequence length="208" mass="22582">MARNIMSTPTSVAPPVPQAPDSPRESESPPPPGLQGDLEIELLNLAQKLYDLGITVVSDLTKEKDKPGNGKNVGTRVNHVIESLGMLEKMSDSITTTVPLQVLVDIDNSRNPMLLTKERLERAATENQFMNGKIHAIEFQRAPGNGWVPWSYRRMLDEALVQNFPDLGEHLMESAMLTATGAHGLPVEEVQDGMPGPSGHVNGFPNGA</sequence>
<evidence type="ECO:0000256" key="3">
    <source>
        <dbReference type="ARBA" id="ARBA00023015"/>
    </source>
</evidence>
<dbReference type="Proteomes" id="UP000230002">
    <property type="component" value="Unassembled WGS sequence"/>
</dbReference>
<dbReference type="Pfam" id="PF09748">
    <property type="entry name" value="Med10"/>
    <property type="match status" value="1"/>
</dbReference>
<evidence type="ECO:0000256" key="6">
    <source>
        <dbReference type="RuleBase" id="RU364146"/>
    </source>
</evidence>
<comment type="subunit">
    <text evidence="6">Component of the Mediator complex.</text>
</comment>
<dbReference type="OrthoDB" id="337270at2759"/>
<reference evidence="8 9" key="1">
    <citation type="journal article" date="2015" name="Sci. Rep.">
        <title>Chromosome-level genome map provides insights into diverse defense mechanisms in the medicinal fungus Ganoderma sinense.</title>
        <authorList>
            <person name="Zhu Y."/>
            <person name="Xu J."/>
            <person name="Sun C."/>
            <person name="Zhou S."/>
            <person name="Xu H."/>
            <person name="Nelson D.R."/>
            <person name="Qian J."/>
            <person name="Song J."/>
            <person name="Luo H."/>
            <person name="Xiang L."/>
            <person name="Li Y."/>
            <person name="Xu Z."/>
            <person name="Ji A."/>
            <person name="Wang L."/>
            <person name="Lu S."/>
            <person name="Hayward A."/>
            <person name="Sun W."/>
            <person name="Li X."/>
            <person name="Schwartz D.C."/>
            <person name="Wang Y."/>
            <person name="Chen S."/>
        </authorList>
    </citation>
    <scope>NUCLEOTIDE SEQUENCE [LARGE SCALE GENOMIC DNA]</scope>
    <source>
        <strain evidence="8 9">ZZ0214-1</strain>
    </source>
</reference>
<dbReference type="GO" id="GO:0003712">
    <property type="term" value="F:transcription coregulator activity"/>
    <property type="evidence" value="ECO:0007669"/>
    <property type="project" value="InterPro"/>
</dbReference>